<dbReference type="EMBL" id="RCBY01000015">
    <property type="protein sequence ID" value="RQH52789.1"/>
    <property type="molecule type" value="Genomic_DNA"/>
</dbReference>
<sequence>MYKKYHTFIKIIGLKPRLLRRNIFVGLLKIPVTKITSDFVKDTMSEFTTVDQKIFNLVRGIRPQLPKGLWKGKKKRGRPIKISVPSFQQERCAWVVST</sequence>
<evidence type="ECO:0000313" key="1">
    <source>
        <dbReference type="EMBL" id="RQH52789.1"/>
    </source>
</evidence>
<name>A0A3N6R755_9CYAN</name>
<accession>A0A3N6R755</accession>
<dbReference type="RefSeq" id="WP_124143735.1">
    <property type="nucleotide sequence ID" value="NZ_CAWOKI010000365.1"/>
</dbReference>
<reference evidence="1 2" key="1">
    <citation type="journal article" date="2018" name="ACS Chem. Biol.">
        <title>Ketoreductase domain dysfunction expands chemodiversity: malyngamide biosynthesis in the cyanobacterium Okeania hirsuta.</title>
        <authorList>
            <person name="Moss N.A."/>
            <person name="Leao T."/>
            <person name="Rankin M."/>
            <person name="McCullough T.M."/>
            <person name="Qu P."/>
            <person name="Korobeynikov A."/>
            <person name="Smith J.L."/>
            <person name="Gerwick L."/>
            <person name="Gerwick W.H."/>
        </authorList>
    </citation>
    <scope>NUCLEOTIDE SEQUENCE [LARGE SCALE GENOMIC DNA]</scope>
    <source>
        <strain evidence="1 2">PAB10Feb10-1</strain>
    </source>
</reference>
<gene>
    <name evidence="1" type="ORF">D5R40_04765</name>
</gene>
<protein>
    <submittedName>
        <fullName evidence="1">Uncharacterized protein</fullName>
    </submittedName>
</protein>
<dbReference type="Proteomes" id="UP000269154">
    <property type="component" value="Unassembled WGS sequence"/>
</dbReference>
<dbReference type="AlphaFoldDB" id="A0A3N6R755"/>
<organism evidence="1 2">
    <name type="scientific">Okeania hirsuta</name>
    <dbReference type="NCBI Taxonomy" id="1458930"/>
    <lineage>
        <taxon>Bacteria</taxon>
        <taxon>Bacillati</taxon>
        <taxon>Cyanobacteriota</taxon>
        <taxon>Cyanophyceae</taxon>
        <taxon>Oscillatoriophycideae</taxon>
        <taxon>Oscillatoriales</taxon>
        <taxon>Microcoleaceae</taxon>
        <taxon>Okeania</taxon>
    </lineage>
</organism>
<keyword evidence="2" id="KW-1185">Reference proteome</keyword>
<evidence type="ECO:0000313" key="2">
    <source>
        <dbReference type="Proteomes" id="UP000269154"/>
    </source>
</evidence>
<proteinExistence type="predicted"/>
<comment type="caution">
    <text evidence="1">The sequence shown here is derived from an EMBL/GenBank/DDBJ whole genome shotgun (WGS) entry which is preliminary data.</text>
</comment>